<evidence type="ECO:0000259" key="1">
    <source>
        <dbReference type="PROSITE" id="PS50181"/>
    </source>
</evidence>
<organism evidence="2 3">
    <name type="scientific">Armillaria solidipes</name>
    <dbReference type="NCBI Taxonomy" id="1076256"/>
    <lineage>
        <taxon>Eukaryota</taxon>
        <taxon>Fungi</taxon>
        <taxon>Dikarya</taxon>
        <taxon>Basidiomycota</taxon>
        <taxon>Agaricomycotina</taxon>
        <taxon>Agaricomycetes</taxon>
        <taxon>Agaricomycetidae</taxon>
        <taxon>Agaricales</taxon>
        <taxon>Marasmiineae</taxon>
        <taxon>Physalacriaceae</taxon>
        <taxon>Armillaria</taxon>
    </lineage>
</organism>
<name>A0A2H3AWE6_9AGAR</name>
<dbReference type="PROSITE" id="PS50181">
    <property type="entry name" value="FBOX"/>
    <property type="match status" value="1"/>
</dbReference>
<accession>A0A2H3AWE6</accession>
<proteinExistence type="predicted"/>
<dbReference type="Proteomes" id="UP000218334">
    <property type="component" value="Unassembled WGS sequence"/>
</dbReference>
<protein>
    <recommendedName>
        <fullName evidence="1">F-box domain-containing protein</fullName>
    </recommendedName>
</protein>
<reference evidence="3" key="1">
    <citation type="journal article" date="2017" name="Nat. Ecol. Evol.">
        <title>Genome expansion and lineage-specific genetic innovations in the forest pathogenic fungi Armillaria.</title>
        <authorList>
            <person name="Sipos G."/>
            <person name="Prasanna A.N."/>
            <person name="Walter M.C."/>
            <person name="O'Connor E."/>
            <person name="Balint B."/>
            <person name="Krizsan K."/>
            <person name="Kiss B."/>
            <person name="Hess J."/>
            <person name="Varga T."/>
            <person name="Slot J."/>
            <person name="Riley R."/>
            <person name="Boka B."/>
            <person name="Rigling D."/>
            <person name="Barry K."/>
            <person name="Lee J."/>
            <person name="Mihaltcheva S."/>
            <person name="LaButti K."/>
            <person name="Lipzen A."/>
            <person name="Waldron R."/>
            <person name="Moloney N.M."/>
            <person name="Sperisen C."/>
            <person name="Kredics L."/>
            <person name="Vagvoelgyi C."/>
            <person name="Patrignani A."/>
            <person name="Fitzpatrick D."/>
            <person name="Nagy I."/>
            <person name="Doyle S."/>
            <person name="Anderson J.B."/>
            <person name="Grigoriev I.V."/>
            <person name="Gueldener U."/>
            <person name="Muensterkoetter M."/>
            <person name="Nagy L.G."/>
        </authorList>
    </citation>
    <scope>NUCLEOTIDE SEQUENCE [LARGE SCALE GENOMIC DNA]</scope>
    <source>
        <strain evidence="3">28-4</strain>
    </source>
</reference>
<feature type="domain" description="F-box" evidence="1">
    <location>
        <begin position="2"/>
        <end position="48"/>
    </location>
</feature>
<dbReference type="STRING" id="1076256.A0A2H3AWE6"/>
<evidence type="ECO:0000313" key="2">
    <source>
        <dbReference type="EMBL" id="PBK61044.1"/>
    </source>
</evidence>
<sequence>MNSDLYDLPDDVLIYKFTFFSIPDILQLRQMCQRFNALTRLPIVWTNAFKLNILANNYPFGAHDINIEHRMCHAYRLASRWLTDSPLTPKSQTTLIEGPPAHKIKFVPGHRLLIVSSKPSVLMILDITSTHHQKCSEWSLKDEIITMVTINEDPKSEGSIAVSFLIVLLHLDKAGTLHQVRSIDMSLRPVTLSGDIIALDDEITKTVIYNWKTDEHAYLVDGGDLEYNNCHRVIFTPSTILVTRESSIHLYTRPPLLHKQTNTPIAMHSFGWVEFISIPTPAPNNPLSILIRSESYDLRTLIKLYFLDCFPPILTSTISSRHGAHRSANIILGKRGTAVWICARQEHDDDCETLVAAVYPGPLNPTGEVHVHDVCSNPLKNWTLLDYNEELGKIVLKSKSGRFRIVQL</sequence>
<evidence type="ECO:0000313" key="3">
    <source>
        <dbReference type="Proteomes" id="UP000218334"/>
    </source>
</evidence>
<dbReference type="Gene3D" id="1.20.1280.50">
    <property type="match status" value="1"/>
</dbReference>
<dbReference type="InterPro" id="IPR036047">
    <property type="entry name" value="F-box-like_dom_sf"/>
</dbReference>
<dbReference type="EMBL" id="KZ293479">
    <property type="protein sequence ID" value="PBK61044.1"/>
    <property type="molecule type" value="Genomic_DNA"/>
</dbReference>
<dbReference type="AlphaFoldDB" id="A0A2H3AWE6"/>
<dbReference type="SUPFAM" id="SSF81383">
    <property type="entry name" value="F-box domain"/>
    <property type="match status" value="1"/>
</dbReference>
<gene>
    <name evidence="2" type="ORF">ARMSODRAFT_1025955</name>
</gene>
<keyword evidence="3" id="KW-1185">Reference proteome</keyword>
<dbReference type="InterPro" id="IPR001810">
    <property type="entry name" value="F-box_dom"/>
</dbReference>